<evidence type="ECO:0000256" key="2">
    <source>
        <dbReference type="ARBA" id="ARBA00012224"/>
    </source>
</evidence>
<keyword evidence="3" id="KW-0663">Pyridoxal phosphate</keyword>
<proteinExistence type="inferred from homology"/>
<dbReference type="InterPro" id="IPR015421">
    <property type="entry name" value="PyrdxlP-dep_Trfase_major"/>
</dbReference>
<dbReference type="OrthoDB" id="9802872at2"/>
<dbReference type="GO" id="GO:0008483">
    <property type="term" value="F:transaminase activity"/>
    <property type="evidence" value="ECO:0007669"/>
    <property type="project" value="UniProtKB-KW"/>
</dbReference>
<evidence type="ECO:0000256" key="4">
    <source>
        <dbReference type="ARBA" id="ARBA00023239"/>
    </source>
</evidence>
<dbReference type="EMBL" id="QUBQ01000005">
    <property type="protein sequence ID" value="REK71642.1"/>
    <property type="molecule type" value="Genomic_DNA"/>
</dbReference>
<dbReference type="InterPro" id="IPR015422">
    <property type="entry name" value="PyrdxlP-dep_Trfase_small"/>
</dbReference>
<accession>A0A371P6U2</accession>
<evidence type="ECO:0000259" key="6">
    <source>
        <dbReference type="Pfam" id="PF00155"/>
    </source>
</evidence>
<dbReference type="Gene3D" id="3.90.1150.10">
    <property type="entry name" value="Aspartate Aminotransferase, domain 1"/>
    <property type="match status" value="1"/>
</dbReference>
<evidence type="ECO:0000256" key="3">
    <source>
        <dbReference type="ARBA" id="ARBA00022898"/>
    </source>
</evidence>
<protein>
    <recommendedName>
        <fullName evidence="2">cysteine-S-conjugate beta-lyase</fullName>
        <ecNumber evidence="2">4.4.1.13</ecNumber>
    </recommendedName>
</protein>
<dbReference type="CDD" id="cd00609">
    <property type="entry name" value="AAT_like"/>
    <property type="match status" value="1"/>
</dbReference>
<evidence type="ECO:0000313" key="8">
    <source>
        <dbReference type="Proteomes" id="UP000261905"/>
    </source>
</evidence>
<keyword evidence="7" id="KW-0808">Transferase</keyword>
<dbReference type="PANTHER" id="PTHR43525:SF1">
    <property type="entry name" value="PROTEIN MALY"/>
    <property type="match status" value="1"/>
</dbReference>
<evidence type="ECO:0000256" key="5">
    <source>
        <dbReference type="ARBA" id="ARBA00037974"/>
    </source>
</evidence>
<keyword evidence="4" id="KW-0456">Lyase</keyword>
<dbReference type="RefSeq" id="WP_116048982.1">
    <property type="nucleotide sequence ID" value="NZ_QUBQ01000005.1"/>
</dbReference>
<dbReference type="Pfam" id="PF00155">
    <property type="entry name" value="Aminotran_1_2"/>
    <property type="match status" value="1"/>
</dbReference>
<dbReference type="GO" id="GO:0047804">
    <property type="term" value="F:cysteine-S-conjugate beta-lyase activity"/>
    <property type="evidence" value="ECO:0007669"/>
    <property type="project" value="UniProtKB-EC"/>
</dbReference>
<dbReference type="SUPFAM" id="SSF53383">
    <property type="entry name" value="PLP-dependent transferases"/>
    <property type="match status" value="1"/>
</dbReference>
<keyword evidence="7" id="KW-0032">Aminotransferase</keyword>
<dbReference type="NCBIfam" id="TIGR04350">
    <property type="entry name" value="C_S_lyase_PatB"/>
    <property type="match status" value="1"/>
</dbReference>
<comment type="similarity">
    <text evidence="5">Belongs to the class-II pyridoxal-phosphate-dependent aminotransferase family. MalY/PatB cystathionine beta-lyase subfamily.</text>
</comment>
<gene>
    <name evidence="7" type="ORF">DX130_21915</name>
</gene>
<evidence type="ECO:0000313" key="7">
    <source>
        <dbReference type="EMBL" id="REK71642.1"/>
    </source>
</evidence>
<name>A0A371P6U2_9BACL</name>
<dbReference type="PANTHER" id="PTHR43525">
    <property type="entry name" value="PROTEIN MALY"/>
    <property type="match status" value="1"/>
</dbReference>
<dbReference type="GO" id="GO:0030170">
    <property type="term" value="F:pyridoxal phosphate binding"/>
    <property type="evidence" value="ECO:0007669"/>
    <property type="project" value="InterPro"/>
</dbReference>
<comment type="cofactor">
    <cofactor evidence="1">
        <name>pyridoxal 5'-phosphate</name>
        <dbReference type="ChEBI" id="CHEBI:597326"/>
    </cofactor>
</comment>
<dbReference type="Gene3D" id="3.40.640.10">
    <property type="entry name" value="Type I PLP-dependent aspartate aminotransferase-like (Major domain)"/>
    <property type="match status" value="1"/>
</dbReference>
<dbReference type="InterPro" id="IPR051798">
    <property type="entry name" value="Class-II_PLP-Dep_Aminotrans"/>
</dbReference>
<evidence type="ECO:0000256" key="1">
    <source>
        <dbReference type="ARBA" id="ARBA00001933"/>
    </source>
</evidence>
<comment type="caution">
    <text evidence="7">The sequence shown here is derived from an EMBL/GenBank/DDBJ whole genome shotgun (WGS) entry which is preliminary data.</text>
</comment>
<feature type="domain" description="Aminotransferase class I/classII large" evidence="6">
    <location>
        <begin position="39"/>
        <end position="373"/>
    </location>
</feature>
<dbReference type="Proteomes" id="UP000261905">
    <property type="component" value="Unassembled WGS sequence"/>
</dbReference>
<dbReference type="InterPro" id="IPR027619">
    <property type="entry name" value="C-S_lyase_PatB-like"/>
</dbReference>
<organism evidence="7 8">
    <name type="scientific">Paenibacillus paeoniae</name>
    <dbReference type="NCBI Taxonomy" id="2292705"/>
    <lineage>
        <taxon>Bacteria</taxon>
        <taxon>Bacillati</taxon>
        <taxon>Bacillota</taxon>
        <taxon>Bacilli</taxon>
        <taxon>Bacillales</taxon>
        <taxon>Paenibacillaceae</taxon>
        <taxon>Paenibacillus</taxon>
    </lineage>
</organism>
<dbReference type="InterPro" id="IPR015424">
    <property type="entry name" value="PyrdxlP-dep_Trfase"/>
</dbReference>
<dbReference type="AlphaFoldDB" id="A0A371P6U2"/>
<dbReference type="EC" id="4.4.1.13" evidence="2"/>
<keyword evidence="8" id="KW-1185">Reference proteome</keyword>
<dbReference type="InterPro" id="IPR004839">
    <property type="entry name" value="Aminotransferase_I/II_large"/>
</dbReference>
<reference evidence="7 8" key="1">
    <citation type="submission" date="2018-08" db="EMBL/GenBank/DDBJ databases">
        <title>Paenibacillus sp. M4BSY-1, whole genome shotgun sequence.</title>
        <authorList>
            <person name="Tuo L."/>
        </authorList>
    </citation>
    <scope>NUCLEOTIDE SEQUENCE [LARGE SCALE GENOMIC DNA]</scope>
    <source>
        <strain evidence="7 8">M4BSY-1</strain>
    </source>
</reference>
<sequence>MSYSFDELIDRKNSRSYKWDQVGPLFGDKDILPLWVADMDFPSPPAVRDVLHKRVELGAYGYAIRTDDYFDAITSWFERRHGWSFQKSWIVDSPSVVTTLSLAVEQFTSPGDKVVIQTPVYYPFYDVIESNDRVVAKNSLLNKDGRYEMDLEHLESLFKDGAKLFLFCNPHNPGGRVWSRNELLALGDLCLRYGVIVVSDEIHCDLIFPGHEHVPFASLSEELADITITCLAATKTFNLPGLHTSFMVVSNNGMRVRLDKRIKTLSIHMAQHFAQDAVVAAYNESEDWLESLLLYVKGNLDYALAYLDEHLPEVKPMKPDGTYLLWLDCRALGLDKNGLKQLMYKKAKVAFNEGSTFGVEGEGWLRVNLACPRFILEQALRQFCEAAKA</sequence>